<keyword evidence="10" id="KW-1185">Reference proteome</keyword>
<feature type="transmembrane region" description="Helical" evidence="6">
    <location>
        <begin position="120"/>
        <end position="148"/>
    </location>
</feature>
<sequence>MLFNSSGIFPFLTVVLTLCAMFSGYGIAVANDHVDAWIPFISDCAAESPEKMVFGELLTLSAFCLAVTMYFIHRNIISFYEEQHVDIGKWAGFSKFILGLGWLAAIGATIVANFPESAQIIVHTIGAFTFFVGITFYFWGLLFISYSLKPKLVPIHLTNFRLLLTITLSLLLIFHIICLTAQPFVQRVNGKLPPRPDWPNHIERPKPGDAYYTNHIAAALSEWIVAIIILIGVLSFSFEFAATKYRAPKFVRQHSIDNHVTVIETPIQHETIAPYFDHYSQTSTLKRLPRVDKVYPTSVYNNSNRLQYY</sequence>
<feature type="domain" description="CWH43-like N-terminal" evidence="8">
    <location>
        <begin position="7"/>
        <end position="241"/>
    </location>
</feature>
<dbReference type="InterPro" id="IPR050911">
    <property type="entry name" value="DRAM/TMEM150_Autophagy_Mod"/>
</dbReference>
<dbReference type="EMBL" id="CANHGI010000006">
    <property type="protein sequence ID" value="CAI5456732.1"/>
    <property type="molecule type" value="Genomic_DNA"/>
</dbReference>
<feature type="transmembrane region" description="Helical" evidence="6">
    <location>
        <begin position="93"/>
        <end position="114"/>
    </location>
</feature>
<dbReference type="GO" id="GO:0012505">
    <property type="term" value="C:endomembrane system"/>
    <property type="evidence" value="ECO:0007669"/>
    <property type="project" value="UniProtKB-SubCell"/>
</dbReference>
<evidence type="ECO:0000313" key="9">
    <source>
        <dbReference type="EMBL" id="CAI5456732.1"/>
    </source>
</evidence>
<dbReference type="Pfam" id="PF10277">
    <property type="entry name" value="Frag1"/>
    <property type="match status" value="1"/>
</dbReference>
<evidence type="ECO:0000256" key="6">
    <source>
        <dbReference type="SAM" id="Phobius"/>
    </source>
</evidence>
<evidence type="ECO:0000313" key="10">
    <source>
        <dbReference type="Proteomes" id="UP001152747"/>
    </source>
</evidence>
<organism evidence="9 10">
    <name type="scientific">Caenorhabditis angaria</name>
    <dbReference type="NCBI Taxonomy" id="860376"/>
    <lineage>
        <taxon>Eukaryota</taxon>
        <taxon>Metazoa</taxon>
        <taxon>Ecdysozoa</taxon>
        <taxon>Nematoda</taxon>
        <taxon>Chromadorea</taxon>
        <taxon>Rhabditida</taxon>
        <taxon>Rhabditina</taxon>
        <taxon>Rhabditomorpha</taxon>
        <taxon>Rhabditoidea</taxon>
        <taxon>Rhabditidae</taxon>
        <taxon>Peloderinae</taxon>
        <taxon>Caenorhabditis</taxon>
    </lineage>
</organism>
<keyword evidence="7" id="KW-0732">Signal</keyword>
<evidence type="ECO:0000256" key="4">
    <source>
        <dbReference type="ARBA" id="ARBA00022989"/>
    </source>
</evidence>
<evidence type="ECO:0000256" key="2">
    <source>
        <dbReference type="ARBA" id="ARBA00006565"/>
    </source>
</evidence>
<proteinExistence type="inferred from homology"/>
<gene>
    <name evidence="9" type="ORF">CAMP_LOCUS19369</name>
</gene>
<dbReference type="Proteomes" id="UP001152747">
    <property type="component" value="Unassembled WGS sequence"/>
</dbReference>
<dbReference type="PANTHER" id="PTHR21324">
    <property type="entry name" value="FASTING-INDUCIBLE INTEGRAL MEMBRANE PROTEIN TM6P1-RELATED"/>
    <property type="match status" value="1"/>
</dbReference>
<feature type="signal peptide" evidence="7">
    <location>
        <begin position="1"/>
        <end position="28"/>
    </location>
</feature>
<comment type="subcellular location">
    <subcellularLocation>
        <location evidence="1">Endomembrane system</location>
        <topology evidence="1">Multi-pass membrane protein</topology>
    </subcellularLocation>
</comment>
<feature type="chain" id="PRO_5040331568" description="CWH43-like N-terminal domain-containing protein" evidence="7">
    <location>
        <begin position="29"/>
        <end position="309"/>
    </location>
</feature>
<evidence type="ECO:0000256" key="5">
    <source>
        <dbReference type="ARBA" id="ARBA00023136"/>
    </source>
</evidence>
<evidence type="ECO:0000256" key="3">
    <source>
        <dbReference type="ARBA" id="ARBA00022692"/>
    </source>
</evidence>
<reference evidence="9" key="1">
    <citation type="submission" date="2022-11" db="EMBL/GenBank/DDBJ databases">
        <authorList>
            <person name="Kikuchi T."/>
        </authorList>
    </citation>
    <scope>NUCLEOTIDE SEQUENCE</scope>
    <source>
        <strain evidence="9">PS1010</strain>
    </source>
</reference>
<dbReference type="AlphaFoldDB" id="A0A9P1NCN8"/>
<feature type="transmembrane region" description="Helical" evidence="6">
    <location>
        <begin position="52"/>
        <end position="72"/>
    </location>
</feature>
<comment type="similarity">
    <text evidence="2">Belongs to the DRAM/TMEM150 family.</text>
</comment>
<accession>A0A9P1NCN8</accession>
<dbReference type="OrthoDB" id="191706at2759"/>
<keyword evidence="3 6" id="KW-0812">Transmembrane</keyword>
<protein>
    <recommendedName>
        <fullName evidence="8">CWH43-like N-terminal domain-containing protein</fullName>
    </recommendedName>
</protein>
<feature type="transmembrane region" description="Helical" evidence="6">
    <location>
        <begin position="160"/>
        <end position="185"/>
    </location>
</feature>
<evidence type="ECO:0000256" key="1">
    <source>
        <dbReference type="ARBA" id="ARBA00004127"/>
    </source>
</evidence>
<feature type="transmembrane region" description="Helical" evidence="6">
    <location>
        <begin position="223"/>
        <end position="242"/>
    </location>
</feature>
<keyword evidence="5 6" id="KW-0472">Membrane</keyword>
<dbReference type="InterPro" id="IPR019402">
    <property type="entry name" value="CWH43_N"/>
</dbReference>
<dbReference type="PANTHER" id="PTHR21324:SF2">
    <property type="entry name" value="EG:22E5.9 PROTEIN"/>
    <property type="match status" value="1"/>
</dbReference>
<name>A0A9P1NCN8_9PELO</name>
<evidence type="ECO:0000259" key="8">
    <source>
        <dbReference type="Pfam" id="PF10277"/>
    </source>
</evidence>
<comment type="caution">
    <text evidence="9">The sequence shown here is derived from an EMBL/GenBank/DDBJ whole genome shotgun (WGS) entry which is preliminary data.</text>
</comment>
<keyword evidence="4 6" id="KW-1133">Transmembrane helix</keyword>
<evidence type="ECO:0000256" key="7">
    <source>
        <dbReference type="SAM" id="SignalP"/>
    </source>
</evidence>